<evidence type="ECO:0000256" key="1">
    <source>
        <dbReference type="SAM" id="MobiDB-lite"/>
    </source>
</evidence>
<name>Q5JKL9_ORYSJ</name>
<dbReference type="Proteomes" id="UP000817658">
    <property type="component" value="Chromosome 1"/>
</dbReference>
<proteinExistence type="predicted"/>
<organism evidence="2">
    <name type="scientific">Oryza sativa subsp. japonica</name>
    <name type="common">Rice</name>
    <dbReference type="NCBI Taxonomy" id="39947"/>
    <lineage>
        <taxon>Eukaryota</taxon>
        <taxon>Viridiplantae</taxon>
        <taxon>Streptophyta</taxon>
        <taxon>Embryophyta</taxon>
        <taxon>Tracheophyta</taxon>
        <taxon>Spermatophyta</taxon>
        <taxon>Magnoliopsida</taxon>
        <taxon>Liliopsida</taxon>
        <taxon>Poales</taxon>
        <taxon>Poaceae</taxon>
        <taxon>BOP clade</taxon>
        <taxon>Oryzoideae</taxon>
        <taxon>Oryzeae</taxon>
        <taxon>Oryzinae</taxon>
        <taxon>Oryza</taxon>
        <taxon>Oryza sativa</taxon>
    </lineage>
</organism>
<reference evidence="2" key="1">
    <citation type="journal article" date="2002" name="Nature">
        <title>The genome sequence and structure of rice chromosome 1.</title>
        <authorList>
            <person name="Sasaki T."/>
            <person name="Matsumoto T."/>
            <person name="Yamamoto K."/>
            <person name="Sakata K."/>
            <person name="Baba T."/>
            <person name="Katayose Y."/>
            <person name="Wu J."/>
            <person name="Niimura Y."/>
            <person name="Cheng Z."/>
            <person name="Nagamura Y."/>
            <person name="Antonio B.A."/>
            <person name="Kanamori H."/>
            <person name="Hosokawa S."/>
            <person name="Masukawa M."/>
            <person name="Arikawa K."/>
            <person name="Chiden Y."/>
            <person name="Hayashi M."/>
            <person name="Okamoto M."/>
            <person name="Ando T."/>
            <person name="Aoki H."/>
            <person name="Arita K."/>
            <person name="Hamada M."/>
            <person name="Harada C."/>
            <person name="Hijishita S."/>
            <person name="Honda M."/>
            <person name="Ichikawa Y."/>
            <person name="Idonuma A."/>
            <person name="Iijima M."/>
            <person name="Ikeda M."/>
            <person name="Ikeno M."/>
            <person name="Itoh S."/>
            <person name="Itoh T."/>
            <person name="Itoh Y."/>
            <person name="Itoh Y."/>
            <person name="Iwabuchi A."/>
            <person name="Kamiya K."/>
            <person name="Karasawa W."/>
            <person name="Katagiri S."/>
            <person name="Kikuta A."/>
            <person name="Kobayashi N."/>
            <person name="Kono I."/>
            <person name="Machita K."/>
            <person name="Maehara T."/>
            <person name="Mizuno H."/>
            <person name="Mizubayashi T."/>
            <person name="Mukai Y."/>
            <person name="Nagasaki H."/>
            <person name="Nakashima M."/>
            <person name="Nakama Y."/>
            <person name="Nakamichi Y."/>
            <person name="Nakamura M."/>
            <person name="Namiki N."/>
            <person name="Negishi M."/>
            <person name="Ohta I."/>
            <person name="Ono N."/>
            <person name="Saji S."/>
            <person name="Sakai K."/>
            <person name="Shibata M."/>
            <person name="Shimokawa T."/>
            <person name="Shomura A."/>
            <person name="Song J."/>
            <person name="Takazaki Y."/>
            <person name="Terasawa K."/>
            <person name="Tsuji K."/>
            <person name="Waki K."/>
            <person name="Yamagata H."/>
            <person name="Yamane H."/>
            <person name="Yoshiki S."/>
            <person name="Yoshihara R."/>
            <person name="Yukawa K."/>
            <person name="Zhong H."/>
            <person name="Iwama H."/>
            <person name="Endo T."/>
            <person name="Ito H."/>
            <person name="Hahn J.H."/>
            <person name="Kim H.I."/>
            <person name="Eun M.Y."/>
            <person name="Yano M."/>
            <person name="Jiang J."/>
            <person name="Gojobori T."/>
        </authorList>
    </citation>
    <scope>NUCLEOTIDE SEQUENCE [LARGE SCALE GENOMIC DNA]</scope>
</reference>
<feature type="region of interest" description="Disordered" evidence="1">
    <location>
        <begin position="70"/>
        <end position="123"/>
    </location>
</feature>
<gene>
    <name evidence="2" type="primary">P0432C03.13</name>
</gene>
<dbReference type="AlphaFoldDB" id="Q5JKL9"/>
<accession>Q5JKL9</accession>
<evidence type="ECO:0000313" key="2">
    <source>
        <dbReference type="EMBL" id="BAD87989.1"/>
    </source>
</evidence>
<feature type="region of interest" description="Disordered" evidence="1">
    <location>
        <begin position="36"/>
        <end position="58"/>
    </location>
</feature>
<sequence length="140" mass="15821">MPIWGTEGWEREALPQGFGRMRAAWLGHARWLAGQGAVEQRARRRRRGTGGDRAGARAKHWREGFKLVGGARRGEKDGEWESERTRERRWPSARLGVGSRARAHARAAHGRGGLREGEMGREGIWPTEPKGVKLDFYRGI</sequence>
<protein>
    <submittedName>
        <fullName evidence="2">Uncharacterized protein</fullName>
    </submittedName>
</protein>
<feature type="compositionally biased region" description="Basic and acidic residues" evidence="1">
    <location>
        <begin position="72"/>
        <end position="90"/>
    </location>
</feature>
<dbReference type="EMBL" id="AP004031">
    <property type="protein sequence ID" value="BAD87989.1"/>
    <property type="molecule type" value="Genomic_DNA"/>
</dbReference>